<dbReference type="PROSITE" id="PS51379">
    <property type="entry name" value="4FE4S_FER_2"/>
    <property type="match status" value="4"/>
</dbReference>
<keyword evidence="5" id="KW-0285">Flavoprotein</keyword>
<dbReference type="PANTHER" id="PTHR43498">
    <property type="entry name" value="FERREDOXIN:COB-COM HETERODISULFIDE REDUCTASE SUBUNIT A"/>
    <property type="match status" value="1"/>
</dbReference>
<evidence type="ECO:0000256" key="7">
    <source>
        <dbReference type="ARBA" id="ARBA00023004"/>
    </source>
</evidence>
<dbReference type="AlphaFoldDB" id="A0A235BW52"/>
<dbReference type="Pfam" id="PF00037">
    <property type="entry name" value="Fer4"/>
    <property type="match status" value="1"/>
</dbReference>
<reference evidence="10 11" key="1">
    <citation type="submission" date="2017-07" db="EMBL/GenBank/DDBJ databases">
        <title>Recovery of genomes from metagenomes via a dereplication, aggregation, and scoring strategy.</title>
        <authorList>
            <person name="Sieber C.M."/>
            <person name="Probst A.J."/>
            <person name="Sharrar A."/>
            <person name="Thomas B.C."/>
            <person name="Hess M."/>
            <person name="Tringe S.G."/>
            <person name="Banfield J.F."/>
        </authorList>
    </citation>
    <scope>NUCLEOTIDE SEQUENCE [LARGE SCALE GENOMIC DNA]</scope>
    <source>
        <strain evidence="10">JGI_Cruoil_03_44_89</strain>
    </source>
</reference>
<feature type="domain" description="4Fe-4S ferredoxin-type" evidence="9">
    <location>
        <begin position="235"/>
        <end position="265"/>
    </location>
</feature>
<dbReference type="SUPFAM" id="SSF54862">
    <property type="entry name" value="4Fe-4S ferredoxins"/>
    <property type="match status" value="1"/>
</dbReference>
<evidence type="ECO:0000256" key="4">
    <source>
        <dbReference type="ARBA" id="ARBA00022723"/>
    </source>
</evidence>
<evidence type="ECO:0000256" key="3">
    <source>
        <dbReference type="ARBA" id="ARBA00022485"/>
    </source>
</evidence>
<dbReference type="Pfam" id="PF12831">
    <property type="entry name" value="FAD_oxidored"/>
    <property type="match status" value="1"/>
</dbReference>
<keyword evidence="3" id="KW-0004">4Fe-4S</keyword>
<comment type="caution">
    <text evidence="10">The sequence shown here is derived from an EMBL/GenBank/DDBJ whole genome shotgun (WGS) entry which is preliminary data.</text>
</comment>
<keyword evidence="4" id="KW-0479">Metal-binding</keyword>
<comment type="cofactor">
    <cofactor evidence="1">
        <name>FAD</name>
        <dbReference type="ChEBI" id="CHEBI:57692"/>
    </cofactor>
</comment>
<keyword evidence="8" id="KW-0411">Iron-sulfur</keyword>
<dbReference type="GO" id="GO:0016491">
    <property type="term" value="F:oxidoreductase activity"/>
    <property type="evidence" value="ECO:0007669"/>
    <property type="project" value="UniProtKB-KW"/>
</dbReference>
<keyword evidence="5" id="KW-0274">FAD</keyword>
<dbReference type="InterPro" id="IPR017896">
    <property type="entry name" value="4Fe4S_Fe-S-bd"/>
</dbReference>
<gene>
    <name evidence="10" type="ORF">CH333_02995</name>
</gene>
<proteinExistence type="inferred from homology"/>
<dbReference type="InterPro" id="IPR017900">
    <property type="entry name" value="4Fe4S_Fe_S_CS"/>
</dbReference>
<keyword evidence="7" id="KW-0408">Iron</keyword>
<organism evidence="10 11">
    <name type="scientific">candidate division WOR-3 bacterium JGI_Cruoil_03_44_89</name>
    <dbReference type="NCBI Taxonomy" id="1973748"/>
    <lineage>
        <taxon>Bacteria</taxon>
        <taxon>Bacteria division WOR-3</taxon>
    </lineage>
</organism>
<dbReference type="PANTHER" id="PTHR43498:SF1">
    <property type="entry name" value="COB--COM HETERODISULFIDE REDUCTASE IRON-SULFUR SUBUNIT A"/>
    <property type="match status" value="1"/>
</dbReference>
<dbReference type="PROSITE" id="PS00198">
    <property type="entry name" value="4FE4S_FER_1"/>
    <property type="match status" value="3"/>
</dbReference>
<evidence type="ECO:0000256" key="8">
    <source>
        <dbReference type="ARBA" id="ARBA00023014"/>
    </source>
</evidence>
<dbReference type="EMBL" id="NOZQ01000057">
    <property type="protein sequence ID" value="OYD16623.1"/>
    <property type="molecule type" value="Genomic_DNA"/>
</dbReference>
<dbReference type="Proteomes" id="UP000215215">
    <property type="component" value="Unassembled WGS sequence"/>
</dbReference>
<accession>A0A235BW52</accession>
<dbReference type="SUPFAM" id="SSF51905">
    <property type="entry name" value="FAD/NAD(P)-binding domain"/>
    <property type="match status" value="1"/>
</dbReference>
<protein>
    <submittedName>
        <fullName evidence="10">Disulfide reductase</fullName>
    </submittedName>
</protein>
<dbReference type="InterPro" id="IPR039650">
    <property type="entry name" value="HdrA-like"/>
</dbReference>
<dbReference type="InterPro" id="IPR036188">
    <property type="entry name" value="FAD/NAD-bd_sf"/>
</dbReference>
<evidence type="ECO:0000256" key="5">
    <source>
        <dbReference type="ARBA" id="ARBA00022827"/>
    </source>
</evidence>
<dbReference type="Gene3D" id="3.30.70.20">
    <property type="match status" value="2"/>
</dbReference>
<feature type="domain" description="4Fe-4S ferredoxin-type" evidence="9">
    <location>
        <begin position="282"/>
        <end position="316"/>
    </location>
</feature>
<evidence type="ECO:0000313" key="11">
    <source>
        <dbReference type="Proteomes" id="UP000215215"/>
    </source>
</evidence>
<evidence type="ECO:0000313" key="10">
    <source>
        <dbReference type="EMBL" id="OYD16623.1"/>
    </source>
</evidence>
<name>A0A235BW52_UNCW3</name>
<evidence type="ECO:0000256" key="6">
    <source>
        <dbReference type="ARBA" id="ARBA00023002"/>
    </source>
</evidence>
<sequence>MKQRIGVFVCHCGINIASTVQIERVVEAIKEYPGVVHAEDYEYMCSDPGQGMIRARIKEKNLTGVVVAACSPTLHELTFRNVTALSGLNPYRCEMANIREHCSWIHKDVDKATKKAIKIIKTIVEKVKLNEELTPLSVPITKRALVIGGGIAGIQSALDIANAGYQVILVEKSSSIGGHMAQLSETFPTLDCSQCILTPKMVEVAQHKNIKLYNYAEIDDVSGYVGNFKVKIRLKASYVDWSKCVGCGLCIEKCPTKVASEFEQGLAPRKAIYVPFPQAVPNKPVIDREHCRYFKTGKCRVCEKVCDLDAIKFDEEDDFVEEEVGAIVVATGYEVYGVQNIGEYGAGRYKDVVDGLQFERLLSASGPTNGEIRRPSDGQIPRRVAFVSCVGSRDPELHKPYCSKVCCMYLAKHAMLYKHRVPDGQPIIFYIDIRSDGKGYEEFVQRAQEEDHVTYIRGKVSKIYEDNGELVLLSADTLAGMPIELRCDLVVLGMAICPSSGVDELTKKLKIQTDANGFLTEAHPKLRPVESLTPGIFIAGCAHAPKDIPDTVAQASAASSKVLEMFGQKELSHDPMVAWVDEDLCSGCGVCISLCPYDARELEIKEGKRIATVKEILCEGCGSCIAGCPAGACQQRNLDDKQVIRMVETVLSRG</sequence>
<evidence type="ECO:0000259" key="9">
    <source>
        <dbReference type="PROSITE" id="PS51379"/>
    </source>
</evidence>
<evidence type="ECO:0000256" key="2">
    <source>
        <dbReference type="ARBA" id="ARBA00006561"/>
    </source>
</evidence>
<dbReference type="Pfam" id="PF12838">
    <property type="entry name" value="Fer4_7"/>
    <property type="match status" value="1"/>
</dbReference>
<dbReference type="GO" id="GO:0051539">
    <property type="term" value="F:4 iron, 4 sulfur cluster binding"/>
    <property type="evidence" value="ECO:0007669"/>
    <property type="project" value="UniProtKB-KW"/>
</dbReference>
<feature type="domain" description="4Fe-4S ferredoxin-type" evidence="9">
    <location>
        <begin position="609"/>
        <end position="638"/>
    </location>
</feature>
<dbReference type="Gene3D" id="3.40.50.720">
    <property type="entry name" value="NAD(P)-binding Rossmann-like Domain"/>
    <property type="match status" value="1"/>
</dbReference>
<evidence type="ECO:0000256" key="1">
    <source>
        <dbReference type="ARBA" id="ARBA00001974"/>
    </source>
</evidence>
<dbReference type="GO" id="GO:0046872">
    <property type="term" value="F:metal ion binding"/>
    <property type="evidence" value="ECO:0007669"/>
    <property type="project" value="UniProtKB-KW"/>
</dbReference>
<keyword evidence="6" id="KW-0560">Oxidoreductase</keyword>
<feature type="domain" description="4Fe-4S ferredoxin-type" evidence="9">
    <location>
        <begin position="576"/>
        <end position="605"/>
    </location>
</feature>
<comment type="similarity">
    <text evidence="2">Belongs to the HdrA family.</text>
</comment>